<keyword evidence="1" id="KW-1185">Reference proteome</keyword>
<organism evidence="1 2">
    <name type="scientific">Syphacia muris</name>
    <dbReference type="NCBI Taxonomy" id="451379"/>
    <lineage>
        <taxon>Eukaryota</taxon>
        <taxon>Metazoa</taxon>
        <taxon>Ecdysozoa</taxon>
        <taxon>Nematoda</taxon>
        <taxon>Chromadorea</taxon>
        <taxon>Rhabditida</taxon>
        <taxon>Spirurina</taxon>
        <taxon>Oxyuridomorpha</taxon>
        <taxon>Oxyuroidea</taxon>
        <taxon>Oxyuridae</taxon>
        <taxon>Syphacia</taxon>
    </lineage>
</organism>
<accession>A0A0N5ARX8</accession>
<dbReference type="AlphaFoldDB" id="A0A0N5ARX8"/>
<proteinExistence type="predicted"/>
<protein>
    <submittedName>
        <fullName evidence="2">TMV resistance protein N-like</fullName>
    </submittedName>
</protein>
<reference evidence="2" key="1">
    <citation type="submission" date="2017-02" db="UniProtKB">
        <authorList>
            <consortium name="WormBaseParasite"/>
        </authorList>
    </citation>
    <scope>IDENTIFICATION</scope>
</reference>
<dbReference type="WBParaSite" id="SMUV_0000752301-mRNA-1">
    <property type="protein sequence ID" value="SMUV_0000752301-mRNA-1"/>
    <property type="gene ID" value="SMUV_0000752301"/>
</dbReference>
<evidence type="ECO:0000313" key="2">
    <source>
        <dbReference type="WBParaSite" id="SMUV_0000752301-mRNA-1"/>
    </source>
</evidence>
<sequence>MQLALESSCFSDKHRGYVVVNDPTNLFQRSAVIYSGIEFQILVPLNDREWSGGVEREEDDANQEEHWNGKGEWMMMEENKCQLVVRGEECGQRVSGKGSDVRKKK</sequence>
<dbReference type="Proteomes" id="UP000046393">
    <property type="component" value="Unplaced"/>
</dbReference>
<name>A0A0N5ARX8_9BILA</name>
<evidence type="ECO:0000313" key="1">
    <source>
        <dbReference type="Proteomes" id="UP000046393"/>
    </source>
</evidence>